<dbReference type="Gene3D" id="3.10.50.10">
    <property type="match status" value="1"/>
</dbReference>
<keyword evidence="2" id="KW-0472">Membrane</keyword>
<sequence length="181" mass="19222">MLLMKEEVPQFPISRITRWQGVKGMAVILLCLVAGSFAGYLPVAAPAYDINIPTPYDTGYDTVDEYGTRQSRQESGDGAGRVQGSYGYTDPWGTGRQVNYVADEGGFRAWISTNEPGTDNQNPADVEINSQAAAPAPVVKNVAVPSAYAALPVAPKVAVTAPVVKGGLPLAYPGNLYQGWD</sequence>
<feature type="transmembrane region" description="Helical" evidence="2">
    <location>
        <begin position="21"/>
        <end position="41"/>
    </location>
</feature>
<accession>A0ABM1B6S1</accession>
<protein>
    <submittedName>
        <fullName evidence="4">Cuticle protein 16.8-like</fullName>
    </submittedName>
</protein>
<evidence type="ECO:0000313" key="4">
    <source>
        <dbReference type="RefSeq" id="XP_013775937.1"/>
    </source>
</evidence>
<keyword evidence="1" id="KW-0193">Cuticle</keyword>
<name>A0ABM1B6S1_LIMPO</name>
<gene>
    <name evidence="4" type="primary">LOC106460748</name>
</gene>
<keyword evidence="2" id="KW-0812">Transmembrane</keyword>
<dbReference type="InterPro" id="IPR000618">
    <property type="entry name" value="Insect_cuticle"/>
</dbReference>
<organism evidence="3 4">
    <name type="scientific">Limulus polyphemus</name>
    <name type="common">Atlantic horseshoe crab</name>
    <dbReference type="NCBI Taxonomy" id="6850"/>
    <lineage>
        <taxon>Eukaryota</taxon>
        <taxon>Metazoa</taxon>
        <taxon>Ecdysozoa</taxon>
        <taxon>Arthropoda</taxon>
        <taxon>Chelicerata</taxon>
        <taxon>Merostomata</taxon>
        <taxon>Xiphosura</taxon>
        <taxon>Limulidae</taxon>
        <taxon>Limulus</taxon>
    </lineage>
</organism>
<dbReference type="Proteomes" id="UP000694941">
    <property type="component" value="Unplaced"/>
</dbReference>
<evidence type="ECO:0000256" key="2">
    <source>
        <dbReference type="SAM" id="Phobius"/>
    </source>
</evidence>
<evidence type="ECO:0000256" key="1">
    <source>
        <dbReference type="PROSITE-ProRule" id="PRU00497"/>
    </source>
</evidence>
<dbReference type="PANTHER" id="PTHR10380">
    <property type="entry name" value="CUTICLE PROTEIN"/>
    <property type="match status" value="1"/>
</dbReference>
<reference evidence="4" key="1">
    <citation type="submission" date="2025-08" db="UniProtKB">
        <authorList>
            <consortium name="RefSeq"/>
        </authorList>
    </citation>
    <scope>IDENTIFICATION</scope>
    <source>
        <tissue evidence="4">Muscle</tissue>
    </source>
</reference>
<keyword evidence="2" id="KW-1133">Transmembrane helix</keyword>
<proteinExistence type="predicted"/>
<dbReference type="Pfam" id="PF00379">
    <property type="entry name" value="Chitin_bind_4"/>
    <property type="match status" value="1"/>
</dbReference>
<dbReference type="InterPro" id="IPR050468">
    <property type="entry name" value="Cuticle_Struct_Prot"/>
</dbReference>
<dbReference type="PANTHER" id="PTHR10380:SF235">
    <property type="entry name" value="CUTICULAR PROTEIN 73D, ISOFORM B"/>
    <property type="match status" value="1"/>
</dbReference>
<dbReference type="GeneID" id="106460748"/>
<dbReference type="RefSeq" id="XP_013775937.1">
    <property type="nucleotide sequence ID" value="XM_013920483.1"/>
</dbReference>
<dbReference type="InterPro" id="IPR029070">
    <property type="entry name" value="Chitinase_insertion_sf"/>
</dbReference>
<evidence type="ECO:0000313" key="3">
    <source>
        <dbReference type="Proteomes" id="UP000694941"/>
    </source>
</evidence>
<dbReference type="PROSITE" id="PS51155">
    <property type="entry name" value="CHIT_BIND_RR_2"/>
    <property type="match status" value="1"/>
</dbReference>
<keyword evidence="3" id="KW-1185">Reference proteome</keyword>